<dbReference type="EMBL" id="CP049057">
    <property type="protein sequence ID" value="QIE59261.1"/>
    <property type="molecule type" value="Genomic_DNA"/>
</dbReference>
<dbReference type="AlphaFoldDB" id="A0A6G6GNI6"/>
<feature type="chain" id="PRO_5026326090" description="MORN repeat protein" evidence="2">
    <location>
        <begin position="19"/>
        <end position="462"/>
    </location>
</feature>
<proteinExistence type="predicted"/>
<evidence type="ECO:0000313" key="3">
    <source>
        <dbReference type="EMBL" id="QIE59261.1"/>
    </source>
</evidence>
<dbReference type="KEGG" id="mgel:G5B37_06700"/>
<reference evidence="3 4" key="1">
    <citation type="submission" date="2020-02" db="EMBL/GenBank/DDBJ databases">
        <title>Complete genome sequence of Flavobacteriaceae bacterium.</title>
        <authorList>
            <person name="Kim S.-J."/>
            <person name="Kim Y.-S."/>
            <person name="Kim K.-H."/>
        </authorList>
    </citation>
    <scope>NUCLEOTIDE SEQUENCE [LARGE SCALE GENOMIC DNA]</scope>
    <source>
        <strain evidence="3 4">RR4-40</strain>
    </source>
</reference>
<evidence type="ECO:0000313" key="4">
    <source>
        <dbReference type="Proteomes" id="UP000505306"/>
    </source>
</evidence>
<evidence type="ECO:0008006" key="5">
    <source>
        <dbReference type="Google" id="ProtNLM"/>
    </source>
</evidence>
<keyword evidence="4" id="KW-1185">Reference proteome</keyword>
<accession>A0A6G6GNI6</accession>
<dbReference type="SMART" id="SM00698">
    <property type="entry name" value="MORN"/>
    <property type="match status" value="5"/>
</dbReference>
<dbReference type="InterPro" id="IPR003409">
    <property type="entry name" value="MORN"/>
</dbReference>
<keyword evidence="1" id="KW-0677">Repeat</keyword>
<dbReference type="PANTHER" id="PTHR23084">
    <property type="entry name" value="PHOSPHATIDYLINOSITOL-4-PHOSPHATE 5-KINASE RELATED"/>
    <property type="match status" value="1"/>
</dbReference>
<sequence length="462" mass="51864">MKISVKLTVLFCILVATAFGQVPTPSQGGATNTPYKKTGEMGYEVRSANGEWLTNLMDLKFLKTSTLSVLDKTNRTIYLLEGFEDTPIGSMGNAKVLATNVAKDFYITNPNSFANYVNDTYVSSGKFTNVNGSYVYYYPGTNKTYYLDGIRHFPDWGAKSTNALPFSETNTYWTRNSEEDTYHIIKEGKALNYESLTTEKSGNDLLVKDNGTYVYKLPGYYTTASYVYKPVEKYGSSTPTDTATTEGCVRGNCQDGWGKYQYSGGYYDGFWVNGKKDGYGLYKWVGTGKYIGNWSSDQMNGYGIYIADNEDNIAGWYSNGQLNGVGYTVTGDVWEQGLYVDGNLTTPYTYYSNEVDTGCTAGDCQNKYGKYVWSNGDTYIGFYKDGRMNLGTYTFANGDKYSGTFNSENQFDGFGRYFYEGGGYYGGEWKNGKYNGKGYYHSKDYEKQVGIWKDQTLVKNME</sequence>
<evidence type="ECO:0000256" key="1">
    <source>
        <dbReference type="ARBA" id="ARBA00022737"/>
    </source>
</evidence>
<evidence type="ECO:0000256" key="2">
    <source>
        <dbReference type="SAM" id="SignalP"/>
    </source>
</evidence>
<feature type="signal peptide" evidence="2">
    <location>
        <begin position="1"/>
        <end position="18"/>
    </location>
</feature>
<dbReference type="PANTHER" id="PTHR23084:SF263">
    <property type="entry name" value="MORN REPEAT-CONTAINING PROTEIN 1"/>
    <property type="match status" value="1"/>
</dbReference>
<dbReference type="Pfam" id="PF02493">
    <property type="entry name" value="MORN"/>
    <property type="match status" value="5"/>
</dbReference>
<protein>
    <recommendedName>
        <fullName evidence="5">MORN repeat protein</fullName>
    </recommendedName>
</protein>
<dbReference type="SUPFAM" id="SSF82185">
    <property type="entry name" value="Histone H3 K4-specific methyltransferase SET7/9 N-terminal domain"/>
    <property type="match status" value="2"/>
</dbReference>
<dbReference type="Gene3D" id="2.20.110.10">
    <property type="entry name" value="Histone H3 K4-specific methyltransferase SET7/9 N-terminal domain"/>
    <property type="match status" value="2"/>
</dbReference>
<dbReference type="Proteomes" id="UP000505306">
    <property type="component" value="Chromosome"/>
</dbReference>
<organism evidence="3 4">
    <name type="scientific">Rasiella rasia</name>
    <dbReference type="NCBI Taxonomy" id="2744027"/>
    <lineage>
        <taxon>Bacteria</taxon>
        <taxon>Pseudomonadati</taxon>
        <taxon>Bacteroidota</taxon>
        <taxon>Flavobacteriia</taxon>
        <taxon>Flavobacteriales</taxon>
        <taxon>Flavobacteriaceae</taxon>
        <taxon>Rasiella</taxon>
    </lineage>
</organism>
<dbReference type="RefSeq" id="WP_164679286.1">
    <property type="nucleotide sequence ID" value="NZ_CP049057.1"/>
</dbReference>
<name>A0A6G6GNI6_9FLAO</name>
<keyword evidence="2" id="KW-0732">Signal</keyword>
<gene>
    <name evidence="3" type="ORF">G5B37_06700</name>
</gene>